<dbReference type="AlphaFoldDB" id="A0A150J937"/>
<sequence length="163" mass="18112">MGIAILSRATYNTKDLCHENNILFDFFILSIGQKFIIKKIKISIYNGDNIKKLYAILISLFFVASVFGVASAMAETCELPSFASVQVGDTFTLRNTHEPCGDWKKYMDAESLGNGIYKFTAIRPGKVTFNCGSCGEGTVTVTIIPKEYPIFSFMKMLGFGKKK</sequence>
<name>A0A150J937_9EURY</name>
<accession>A0A150J937</accession>
<reference evidence="2 3" key="1">
    <citation type="journal article" date="2016" name="ISME J.">
        <title>Chasing the elusive Euryarchaeota class WSA2: genomes reveal a uniquely fastidious methyl-reducing methanogen.</title>
        <authorList>
            <person name="Nobu M.K."/>
            <person name="Narihiro T."/>
            <person name="Kuroda K."/>
            <person name="Mei R."/>
            <person name="Liu W.T."/>
        </authorList>
    </citation>
    <scope>NUCLEOTIDE SEQUENCE [LARGE SCALE GENOMIC DNA]</scope>
    <source>
        <strain evidence="2">U1lsi0528_Bin089</strain>
    </source>
</reference>
<protein>
    <submittedName>
        <fullName evidence="2">Uncharacterized protein</fullName>
    </submittedName>
</protein>
<proteinExistence type="predicted"/>
<evidence type="ECO:0000313" key="3">
    <source>
        <dbReference type="Proteomes" id="UP000075578"/>
    </source>
</evidence>
<dbReference type="Proteomes" id="UP000075578">
    <property type="component" value="Unassembled WGS sequence"/>
</dbReference>
<evidence type="ECO:0000256" key="1">
    <source>
        <dbReference type="SAM" id="Phobius"/>
    </source>
</evidence>
<evidence type="ECO:0000313" key="2">
    <source>
        <dbReference type="EMBL" id="KYC53711.1"/>
    </source>
</evidence>
<organism evidence="2 3">
    <name type="scientific">Candidatus Methanofastidiosum methylothiophilum</name>
    <dbReference type="NCBI Taxonomy" id="1705564"/>
    <lineage>
        <taxon>Archaea</taxon>
        <taxon>Methanobacteriati</taxon>
        <taxon>Methanobacteriota</taxon>
        <taxon>Stenosarchaea group</taxon>
        <taxon>Candidatus Methanofastidiosia</taxon>
        <taxon>Candidatus Methanofastidiosales</taxon>
        <taxon>Candidatus Methanofastidiosaceae</taxon>
        <taxon>Candidatus Methanofastidiosum</taxon>
    </lineage>
</organism>
<keyword evidence="1" id="KW-0472">Membrane</keyword>
<gene>
    <name evidence="2" type="ORF">AMQ74_00330</name>
</gene>
<feature type="transmembrane region" description="Helical" evidence="1">
    <location>
        <begin position="53"/>
        <end position="74"/>
    </location>
</feature>
<dbReference type="EMBL" id="LNGD01000010">
    <property type="protein sequence ID" value="KYC53711.1"/>
    <property type="molecule type" value="Genomic_DNA"/>
</dbReference>
<keyword evidence="1" id="KW-0812">Transmembrane</keyword>
<keyword evidence="1" id="KW-1133">Transmembrane helix</keyword>
<comment type="caution">
    <text evidence="2">The sequence shown here is derived from an EMBL/GenBank/DDBJ whole genome shotgun (WGS) entry which is preliminary data.</text>
</comment>